<evidence type="ECO:0000256" key="12">
    <source>
        <dbReference type="ARBA" id="ARBA00023136"/>
    </source>
</evidence>
<keyword evidence="12 15" id="KW-0472">Membrane</keyword>
<dbReference type="GO" id="GO:0004497">
    <property type="term" value="F:monooxygenase activity"/>
    <property type="evidence" value="ECO:0007669"/>
    <property type="project" value="UniProtKB-KW"/>
</dbReference>
<dbReference type="InterPro" id="IPR050196">
    <property type="entry name" value="Cytochrome_P450_Monoox"/>
</dbReference>
<dbReference type="InterPro" id="IPR017972">
    <property type="entry name" value="Cyt_P450_CS"/>
</dbReference>
<evidence type="ECO:0000256" key="5">
    <source>
        <dbReference type="ARBA" id="ARBA00022617"/>
    </source>
</evidence>
<dbReference type="Gene3D" id="1.10.630.10">
    <property type="entry name" value="Cytochrome P450"/>
    <property type="match status" value="1"/>
</dbReference>
<keyword evidence="15" id="KW-1133">Transmembrane helix</keyword>
<evidence type="ECO:0000256" key="6">
    <source>
        <dbReference type="ARBA" id="ARBA00022723"/>
    </source>
</evidence>
<evidence type="ECO:0000256" key="8">
    <source>
        <dbReference type="ARBA" id="ARBA00022848"/>
    </source>
</evidence>
<evidence type="ECO:0000256" key="13">
    <source>
        <dbReference type="PIRSR" id="PIRSR602401-1"/>
    </source>
</evidence>
<dbReference type="Pfam" id="PF00067">
    <property type="entry name" value="p450"/>
    <property type="match status" value="1"/>
</dbReference>
<keyword evidence="6 13" id="KW-0479">Metal-binding</keyword>
<evidence type="ECO:0000256" key="15">
    <source>
        <dbReference type="SAM" id="Phobius"/>
    </source>
</evidence>
<dbReference type="AlphaFoldDB" id="A0AAT9UTT2"/>
<feature type="binding site" description="axial binding residue" evidence="13">
    <location>
        <position position="459"/>
    </location>
    <ligand>
        <name>heme</name>
        <dbReference type="ChEBI" id="CHEBI:30413"/>
    </ligand>
    <ligandPart>
        <name>Fe</name>
        <dbReference type="ChEBI" id="CHEBI:18248"/>
    </ligandPart>
</feature>
<keyword evidence="11 14" id="KW-0503">Monooxygenase</keyword>
<keyword evidence="8" id="KW-0492">Microsome</keyword>
<keyword evidence="5 13" id="KW-0349">Heme</keyword>
<dbReference type="PROSITE" id="PS00086">
    <property type="entry name" value="CYTOCHROME_P450"/>
    <property type="match status" value="1"/>
</dbReference>
<organism evidence="16">
    <name type="scientific">Maconellicoccus hirsutus</name>
    <name type="common">Pink hibiscus mealybug</name>
    <dbReference type="NCBI Taxonomy" id="177089"/>
    <lineage>
        <taxon>Eukaryota</taxon>
        <taxon>Metazoa</taxon>
        <taxon>Ecdysozoa</taxon>
        <taxon>Arthropoda</taxon>
        <taxon>Hexapoda</taxon>
        <taxon>Insecta</taxon>
        <taxon>Pterygota</taxon>
        <taxon>Neoptera</taxon>
        <taxon>Paraneoptera</taxon>
        <taxon>Hemiptera</taxon>
        <taxon>Sternorrhyncha</taxon>
        <taxon>Coccoidea</taxon>
        <taxon>Pseudococcidae</taxon>
        <taxon>Maconellicoccus</taxon>
    </lineage>
</organism>
<evidence type="ECO:0000256" key="3">
    <source>
        <dbReference type="ARBA" id="ARBA00004406"/>
    </source>
</evidence>
<dbReference type="PANTHER" id="PTHR24291">
    <property type="entry name" value="CYTOCHROME P450 FAMILY 4"/>
    <property type="match status" value="1"/>
</dbReference>
<evidence type="ECO:0000256" key="4">
    <source>
        <dbReference type="ARBA" id="ARBA00010617"/>
    </source>
</evidence>
<reference evidence="16" key="1">
    <citation type="submission" date="2023-06" db="EMBL/GenBank/DDBJ databases">
        <title>Identification of Cytochrome P450s in Maconellicoccus hirsutus.</title>
        <authorList>
            <person name="Selvamani S.B."/>
            <person name="Negi N."/>
            <person name="Nagarjuna Reddy K.V."/>
            <person name="Ramasamy G.G."/>
        </authorList>
    </citation>
    <scope>NUCLEOTIDE SEQUENCE</scope>
</reference>
<evidence type="ECO:0000256" key="10">
    <source>
        <dbReference type="ARBA" id="ARBA00023004"/>
    </source>
</evidence>
<evidence type="ECO:0000256" key="11">
    <source>
        <dbReference type="ARBA" id="ARBA00023033"/>
    </source>
</evidence>
<dbReference type="InterPro" id="IPR001128">
    <property type="entry name" value="Cyt_P450"/>
</dbReference>
<evidence type="ECO:0000256" key="9">
    <source>
        <dbReference type="ARBA" id="ARBA00023002"/>
    </source>
</evidence>
<dbReference type="InterPro" id="IPR036396">
    <property type="entry name" value="Cyt_P450_sf"/>
</dbReference>
<evidence type="ECO:0000256" key="1">
    <source>
        <dbReference type="ARBA" id="ARBA00001971"/>
    </source>
</evidence>
<name>A0AAT9UTT2_MACHI</name>
<keyword evidence="15" id="KW-0812">Transmembrane</keyword>
<dbReference type="PANTHER" id="PTHR24291:SF189">
    <property type="entry name" value="CYTOCHROME P450 4C3-RELATED"/>
    <property type="match status" value="1"/>
</dbReference>
<evidence type="ECO:0000256" key="7">
    <source>
        <dbReference type="ARBA" id="ARBA00022824"/>
    </source>
</evidence>
<dbReference type="GO" id="GO:0005506">
    <property type="term" value="F:iron ion binding"/>
    <property type="evidence" value="ECO:0007669"/>
    <property type="project" value="InterPro"/>
</dbReference>
<comment type="similarity">
    <text evidence="4 14">Belongs to the cytochrome P450 family.</text>
</comment>
<evidence type="ECO:0000313" key="16">
    <source>
        <dbReference type="EMBL" id="WIM41676.1"/>
    </source>
</evidence>
<dbReference type="SUPFAM" id="SSF48264">
    <property type="entry name" value="Cytochrome P450"/>
    <property type="match status" value="1"/>
</dbReference>
<evidence type="ECO:0000256" key="14">
    <source>
        <dbReference type="RuleBase" id="RU000461"/>
    </source>
</evidence>
<dbReference type="EMBL" id="OR117236">
    <property type="protein sequence ID" value="WIM41676.1"/>
    <property type="molecule type" value="mRNA"/>
</dbReference>
<sequence>MENTIKNLAMNYYSFWGNLTMYMLLIAATLYIYCYKWKTRKMDLMLKSFNKMPSLPLIGSTYLLFGNMRERMIKLTNLVTDYKLPIAARMFYVPVVFIGSYEDIQIVMNKTYERASLGAFERVFGGSVTLTQGEKWRKNRRVLSTAFSTTQLQQYLRIYNEYSALLLQQLEQFSDTDRTFEVEHYIANMNLDAITFNMTGYKLNMMEKTSTEFAEALHKAVALESMRFTIPVLFPEIIYTLYLFLSGNYKVFEIIHQLPRQIVKNKLAEYKKNRHLQNGNTDDTEKQPKTLLDTLLKNHEIDAEFTEEYMEAELLSTMIVGHDSISATVSFVLLMFAMNPEAQEKAYNEIKTVFGDDERPVQTEDMTKLIYLEQCMKETFRKFISTFFTLRKHDEDIILKDKQVIPAGCTICVAFYAAHNDRRIFPNADKWDPEHFAADAIAGRDRLVSFIFGAGLRGCVGARYGMMAVKTELVHLVRRYRFTTEMKMDDIHLVMDFVPRNDSGFWLKAWSRRKR</sequence>
<evidence type="ECO:0000256" key="2">
    <source>
        <dbReference type="ARBA" id="ARBA00004174"/>
    </source>
</evidence>
<keyword evidence="9 14" id="KW-0560">Oxidoreductase</keyword>
<comment type="subcellular location">
    <subcellularLocation>
        <location evidence="3">Endoplasmic reticulum membrane</location>
        <topology evidence="3">Peripheral membrane protein</topology>
    </subcellularLocation>
    <subcellularLocation>
        <location evidence="2">Microsome membrane</location>
        <topology evidence="2">Peripheral membrane protein</topology>
    </subcellularLocation>
</comment>
<proteinExistence type="evidence at transcript level"/>
<comment type="cofactor">
    <cofactor evidence="1 13">
        <name>heme</name>
        <dbReference type="ChEBI" id="CHEBI:30413"/>
    </cofactor>
</comment>
<dbReference type="GO" id="GO:0005789">
    <property type="term" value="C:endoplasmic reticulum membrane"/>
    <property type="evidence" value="ECO:0007669"/>
    <property type="project" value="UniProtKB-SubCell"/>
</dbReference>
<accession>A0AAT9UTT2</accession>
<feature type="transmembrane region" description="Helical" evidence="15">
    <location>
        <begin position="12"/>
        <end position="35"/>
    </location>
</feature>
<dbReference type="PRINTS" id="PR00463">
    <property type="entry name" value="EP450I"/>
</dbReference>
<dbReference type="InterPro" id="IPR002401">
    <property type="entry name" value="Cyt_P450_E_grp-I"/>
</dbReference>
<dbReference type="GO" id="GO:0020037">
    <property type="term" value="F:heme binding"/>
    <property type="evidence" value="ECO:0007669"/>
    <property type="project" value="InterPro"/>
</dbReference>
<keyword evidence="10 13" id="KW-0408">Iron</keyword>
<protein>
    <submittedName>
        <fullName evidence="16">Cytochrome P450 3638D2</fullName>
    </submittedName>
</protein>
<keyword evidence="7" id="KW-0256">Endoplasmic reticulum</keyword>
<dbReference type="GO" id="GO:0016705">
    <property type="term" value="F:oxidoreductase activity, acting on paired donors, with incorporation or reduction of molecular oxygen"/>
    <property type="evidence" value="ECO:0007669"/>
    <property type="project" value="InterPro"/>
</dbReference>